<protein>
    <submittedName>
        <fullName evidence="1">Uncharacterized protein</fullName>
    </submittedName>
</protein>
<reference evidence="1" key="1">
    <citation type="submission" date="2021-05" db="EMBL/GenBank/DDBJ databases">
        <authorList>
            <person name="Alioto T."/>
            <person name="Alioto T."/>
            <person name="Gomez Garrido J."/>
        </authorList>
    </citation>
    <scope>NUCLEOTIDE SEQUENCE</scope>
</reference>
<proteinExistence type="predicted"/>
<dbReference type="EMBL" id="HBUF01085013">
    <property type="protein sequence ID" value="CAG6634102.1"/>
    <property type="molecule type" value="Transcribed_RNA"/>
</dbReference>
<accession>A0A8D8QM91</accession>
<organism evidence="1">
    <name type="scientific">Cacopsylla melanoneura</name>
    <dbReference type="NCBI Taxonomy" id="428564"/>
    <lineage>
        <taxon>Eukaryota</taxon>
        <taxon>Metazoa</taxon>
        <taxon>Ecdysozoa</taxon>
        <taxon>Arthropoda</taxon>
        <taxon>Hexapoda</taxon>
        <taxon>Insecta</taxon>
        <taxon>Pterygota</taxon>
        <taxon>Neoptera</taxon>
        <taxon>Paraneoptera</taxon>
        <taxon>Hemiptera</taxon>
        <taxon>Sternorrhyncha</taxon>
        <taxon>Psylloidea</taxon>
        <taxon>Psyllidae</taxon>
        <taxon>Psyllinae</taxon>
        <taxon>Cacopsylla</taxon>
    </lineage>
</organism>
<evidence type="ECO:0000313" key="1">
    <source>
        <dbReference type="EMBL" id="CAG6634102.1"/>
    </source>
</evidence>
<sequence length="153" mass="18061">MSTYNMPFNKFHHTPPKQHTPHITYKAHITIIVHVTQNESPQSVIQITHRCSHHRHHITYHTPPFPKFTKHTNIINHTSSIPMKTVWLGVWVITNHTTQNTGHITYHTPPLHKFIKLTNIIVHHTPFILESRLYVYPITITNHTNTQYTIHHH</sequence>
<dbReference type="AlphaFoldDB" id="A0A8D8QM91"/>
<name>A0A8D8QM91_9HEMI</name>